<proteinExistence type="inferred from homology"/>
<protein>
    <submittedName>
        <fullName evidence="10">Glycosyl hydrolase family 2</fullName>
    </submittedName>
</protein>
<dbReference type="Gene3D" id="2.60.40.10">
    <property type="entry name" value="Immunoglobulins"/>
    <property type="match status" value="3"/>
</dbReference>
<dbReference type="SUPFAM" id="SSF49303">
    <property type="entry name" value="beta-Galactosidase/glucuronidase domain"/>
    <property type="match status" value="1"/>
</dbReference>
<gene>
    <name evidence="10" type="ORF">NH26_24375</name>
</gene>
<dbReference type="Pfam" id="PF02837">
    <property type="entry name" value="Glyco_hydro_2_N"/>
    <property type="match status" value="1"/>
</dbReference>
<dbReference type="InterPro" id="IPR008979">
    <property type="entry name" value="Galactose-bd-like_sf"/>
</dbReference>
<dbReference type="SUPFAM" id="SSF49785">
    <property type="entry name" value="Galactose-binding domain-like"/>
    <property type="match status" value="1"/>
</dbReference>
<dbReference type="GO" id="GO:0004553">
    <property type="term" value="F:hydrolase activity, hydrolyzing O-glycosyl compounds"/>
    <property type="evidence" value="ECO:0007669"/>
    <property type="project" value="InterPro"/>
</dbReference>
<keyword evidence="3" id="KW-0326">Glycosidase</keyword>
<dbReference type="Gene3D" id="2.60.120.260">
    <property type="entry name" value="Galactose-binding domain-like"/>
    <property type="match status" value="1"/>
</dbReference>
<evidence type="ECO:0000259" key="5">
    <source>
        <dbReference type="Pfam" id="PF00703"/>
    </source>
</evidence>
<evidence type="ECO:0000256" key="2">
    <source>
        <dbReference type="ARBA" id="ARBA00022801"/>
    </source>
</evidence>
<reference evidence="10 11" key="1">
    <citation type="journal article" date="2012" name="Int. J. Syst. Evol. Microbiol.">
        <title>Flammeovirga pacifica sp. nov., isolated from deep-sea sediment.</title>
        <authorList>
            <person name="Xu H."/>
            <person name="Fu Y."/>
            <person name="Yang N."/>
            <person name="Ding Z."/>
            <person name="Lai Q."/>
            <person name="Zeng R."/>
        </authorList>
    </citation>
    <scope>NUCLEOTIDE SEQUENCE [LARGE SCALE GENOMIC DNA]</scope>
    <source>
        <strain evidence="11">DSM 24597 / LMG 26175 / WPAGA1</strain>
    </source>
</reference>
<dbReference type="GO" id="GO:0005975">
    <property type="term" value="P:carbohydrate metabolic process"/>
    <property type="evidence" value="ECO:0007669"/>
    <property type="project" value="InterPro"/>
</dbReference>
<dbReference type="OrthoDB" id="811652at2"/>
<dbReference type="Gene3D" id="3.20.20.80">
    <property type="entry name" value="Glycosidases"/>
    <property type="match status" value="1"/>
</dbReference>
<dbReference type="InterPro" id="IPR006104">
    <property type="entry name" value="Glyco_hydro_2_N"/>
</dbReference>
<dbReference type="InterPro" id="IPR006101">
    <property type="entry name" value="Glyco_hydro_2"/>
</dbReference>
<evidence type="ECO:0000256" key="1">
    <source>
        <dbReference type="ARBA" id="ARBA00007401"/>
    </source>
</evidence>
<dbReference type="EMBL" id="JRYR02000002">
    <property type="protein sequence ID" value="OHX64702.1"/>
    <property type="molecule type" value="Genomic_DNA"/>
</dbReference>
<feature type="chain" id="PRO_5010269553" evidence="4">
    <location>
        <begin position="19"/>
        <end position="838"/>
    </location>
</feature>
<evidence type="ECO:0000313" key="10">
    <source>
        <dbReference type="EMBL" id="OHX64702.1"/>
    </source>
</evidence>
<dbReference type="SUPFAM" id="SSF51445">
    <property type="entry name" value="(Trans)glycosidases"/>
    <property type="match status" value="1"/>
</dbReference>
<feature type="domain" description="Glycoside hydrolase family 2" evidence="9">
    <location>
        <begin position="732"/>
        <end position="833"/>
    </location>
</feature>
<dbReference type="RefSeq" id="WP_044217332.1">
    <property type="nucleotide sequence ID" value="NZ_JRYR02000002.1"/>
</dbReference>
<feature type="domain" description="Glycoside hydrolase family 2 immunoglobulin-like beta-sandwich" evidence="5">
    <location>
        <begin position="185"/>
        <end position="282"/>
    </location>
</feature>
<sequence>MRLLVLLLTLFLSFSSCTQVRQRTVDDFNFGWKFIKSDLQGAEKTSYDDVKWQDIRLPHDWSILGGYQKDKASSTGFTEGGIGWYRKTFSVPSSDKNKEIWIEFDGVYCNSTVYINGKELGFRPSGYSSFSYSLTDDLNFGEDNVIAVKVDHSNFVDSRWYTGSGIYRDVRLVTASKTHIPQWGVRIETPKVSDKEATVRVKTTIKSKSNATSVKVSLIDENNTIVAESETKAFTGDVVDQKLLVPQPKRWGIDTPHMYQAKLQVYNDGKLVDETIEKFGIRDFEFDANKGFFLNGQNVKIKGVNLHHDVGAVGAAAMKDHWAFRMKKLKSLGVNAIRMAHNPHSPLLMELCDEMGFLVMNEAFDEWYVPKAKLMTCLGGQKAPKDISEGYPEVFREWAERDLKDLISRDYNHPSIIMWSIGNEIEWTFPVYSQTYAQLQKGIREYKDTPTFDTTVIKPVFEKVTGGVDSLSIIAHQLSKWVKEEDTTRPTICGSVRPSIAFASGYADAVDILGLNYREIDYDAAHKAFPNKLMLGSENWVAYSEWKGVMERDFIPGIFVWTGFAYLGEAGLWPRKGLNISLFDFAGFKNPRGHFFECLWKEDPKVYTVTTPASESEYSYTKKGGWKFDIQLKEKPVWAELRLWEWYNVNEHWNYKKGEEIVVQTYTNCEEAELFLNGKSLGKQALSDFSETDNIIKWLVPYQKGELKVVGYNNGKKAEEYILNTVGRVAKLQVISDQTQMKANHYDVAHITVKMFDENGYEIKNLEEDVKFHVSEELELLGVDNGSEMNVSPHQTNHVQSHKGRALAMVRAKGEIGSAKVYVSVGKLKSNEVVLEIQ</sequence>
<evidence type="ECO:0000256" key="3">
    <source>
        <dbReference type="ARBA" id="ARBA00023295"/>
    </source>
</evidence>
<dbReference type="Pfam" id="PF02836">
    <property type="entry name" value="Glyco_hydro_2_C"/>
    <property type="match status" value="1"/>
</dbReference>
<feature type="domain" description="Glycosyl hydrolases family 2 sugar binding" evidence="7">
    <location>
        <begin position="78"/>
        <end position="174"/>
    </location>
</feature>
<dbReference type="Pfam" id="PF18565">
    <property type="entry name" value="Glyco_hydro2_C5"/>
    <property type="match status" value="1"/>
</dbReference>
<evidence type="ECO:0000256" key="4">
    <source>
        <dbReference type="SAM" id="SignalP"/>
    </source>
</evidence>
<dbReference type="Proteomes" id="UP000179797">
    <property type="component" value="Unassembled WGS sequence"/>
</dbReference>
<dbReference type="InterPro" id="IPR006103">
    <property type="entry name" value="Glyco_hydro_2_cat"/>
</dbReference>
<dbReference type="InterPro" id="IPR040605">
    <property type="entry name" value="Glyco_hydro2_dom5"/>
</dbReference>
<dbReference type="InterPro" id="IPR013783">
    <property type="entry name" value="Ig-like_fold"/>
</dbReference>
<keyword evidence="4" id="KW-0732">Signal</keyword>
<accession>A0A1S1YUJ9</accession>
<comment type="similarity">
    <text evidence="1">Belongs to the glycosyl hydrolase 2 family.</text>
</comment>
<dbReference type="InterPro" id="IPR036156">
    <property type="entry name" value="Beta-gal/glucu_dom_sf"/>
</dbReference>
<dbReference type="PRINTS" id="PR00132">
    <property type="entry name" value="GLHYDRLASE2"/>
</dbReference>
<keyword evidence="11" id="KW-1185">Reference proteome</keyword>
<dbReference type="InterPro" id="IPR017853">
    <property type="entry name" value="GH"/>
</dbReference>
<feature type="signal peptide" evidence="4">
    <location>
        <begin position="1"/>
        <end position="18"/>
    </location>
</feature>
<dbReference type="PROSITE" id="PS51257">
    <property type="entry name" value="PROKAR_LIPOPROTEIN"/>
    <property type="match status" value="1"/>
</dbReference>
<evidence type="ECO:0000259" key="6">
    <source>
        <dbReference type="Pfam" id="PF02836"/>
    </source>
</evidence>
<dbReference type="AlphaFoldDB" id="A0A1S1YUJ9"/>
<dbReference type="Pfam" id="PF16355">
    <property type="entry name" value="DUF4982"/>
    <property type="match status" value="1"/>
</dbReference>
<keyword evidence="2 10" id="KW-0378">Hydrolase</keyword>
<dbReference type="Pfam" id="PF00703">
    <property type="entry name" value="Glyco_hydro_2"/>
    <property type="match status" value="1"/>
</dbReference>
<dbReference type="InterPro" id="IPR051913">
    <property type="entry name" value="GH2_Domain-Containing"/>
</dbReference>
<evidence type="ECO:0000259" key="8">
    <source>
        <dbReference type="Pfam" id="PF16355"/>
    </source>
</evidence>
<dbReference type="PANTHER" id="PTHR42732">
    <property type="entry name" value="BETA-GALACTOSIDASE"/>
    <property type="match status" value="1"/>
</dbReference>
<evidence type="ECO:0000313" key="11">
    <source>
        <dbReference type="Proteomes" id="UP000179797"/>
    </source>
</evidence>
<comment type="caution">
    <text evidence="10">The sequence shown here is derived from an EMBL/GenBank/DDBJ whole genome shotgun (WGS) entry which is preliminary data.</text>
</comment>
<feature type="domain" description="DUF4982" evidence="8">
    <location>
        <begin position="658"/>
        <end position="717"/>
    </location>
</feature>
<feature type="domain" description="Glycoside hydrolase family 2 catalytic" evidence="6">
    <location>
        <begin position="289"/>
        <end position="450"/>
    </location>
</feature>
<evidence type="ECO:0000259" key="9">
    <source>
        <dbReference type="Pfam" id="PF18565"/>
    </source>
</evidence>
<dbReference type="STRING" id="915059.NH26_24375"/>
<dbReference type="InterPro" id="IPR032311">
    <property type="entry name" value="DUF4982"/>
</dbReference>
<name>A0A1S1YUJ9_FLAPC</name>
<evidence type="ECO:0000259" key="7">
    <source>
        <dbReference type="Pfam" id="PF02837"/>
    </source>
</evidence>
<organism evidence="10 11">
    <name type="scientific">Flammeovirga pacifica</name>
    <dbReference type="NCBI Taxonomy" id="915059"/>
    <lineage>
        <taxon>Bacteria</taxon>
        <taxon>Pseudomonadati</taxon>
        <taxon>Bacteroidota</taxon>
        <taxon>Cytophagia</taxon>
        <taxon>Cytophagales</taxon>
        <taxon>Flammeovirgaceae</taxon>
        <taxon>Flammeovirga</taxon>
    </lineage>
</organism>
<dbReference type="InterPro" id="IPR006102">
    <property type="entry name" value="Ig-like_GH2"/>
</dbReference>
<dbReference type="PANTHER" id="PTHR42732:SF1">
    <property type="entry name" value="BETA-MANNOSIDASE"/>
    <property type="match status" value="1"/>
</dbReference>